<evidence type="ECO:0000256" key="5">
    <source>
        <dbReference type="ARBA" id="ARBA00023038"/>
    </source>
</evidence>
<dbReference type="RefSeq" id="XP_009165418.1">
    <property type="nucleotide sequence ID" value="XM_009167154.1"/>
</dbReference>
<dbReference type="FunFam" id="2.10.110.10:FF:000110">
    <property type="entry name" value="Nebulin related anchoring protein"/>
    <property type="match status" value="1"/>
</dbReference>
<dbReference type="PANTHER" id="PTHR46218">
    <property type="entry name" value="LASP"/>
    <property type="match status" value="1"/>
</dbReference>
<dbReference type="PROSITE" id="PS50002">
    <property type="entry name" value="SH3"/>
    <property type="match status" value="1"/>
</dbReference>
<keyword evidence="1 7" id="KW-0728">SH3 domain</keyword>
<dbReference type="CDD" id="cd09447">
    <property type="entry name" value="LIM_LASP"/>
    <property type="match status" value="1"/>
</dbReference>
<dbReference type="InterPro" id="IPR036028">
    <property type="entry name" value="SH3-like_dom_sf"/>
</dbReference>
<feature type="non-terminal residue" evidence="11">
    <location>
        <position position="1"/>
    </location>
</feature>
<evidence type="ECO:0000256" key="6">
    <source>
        <dbReference type="PROSITE-ProRule" id="PRU00125"/>
    </source>
</evidence>
<evidence type="ECO:0000313" key="12">
    <source>
        <dbReference type="Proteomes" id="UP000054324"/>
    </source>
</evidence>
<dbReference type="PROSITE" id="PS50023">
    <property type="entry name" value="LIM_DOMAIN_2"/>
    <property type="match status" value="1"/>
</dbReference>
<dbReference type="InterPro" id="IPR001452">
    <property type="entry name" value="SH3_domain"/>
</dbReference>
<feature type="compositionally biased region" description="Polar residues" evidence="8">
    <location>
        <begin position="212"/>
        <end position="226"/>
    </location>
</feature>
<evidence type="ECO:0000259" key="10">
    <source>
        <dbReference type="PROSITE" id="PS50023"/>
    </source>
</evidence>
<evidence type="ECO:0000256" key="1">
    <source>
        <dbReference type="ARBA" id="ARBA00022443"/>
    </source>
</evidence>
<feature type="compositionally biased region" description="Polar residues" evidence="8">
    <location>
        <begin position="283"/>
        <end position="312"/>
    </location>
</feature>
<dbReference type="KEGG" id="ovi:T265_13097"/>
<keyword evidence="4 6" id="KW-0862">Zinc</keyword>
<evidence type="ECO:0000256" key="3">
    <source>
        <dbReference type="ARBA" id="ARBA00022737"/>
    </source>
</evidence>
<evidence type="ECO:0000256" key="2">
    <source>
        <dbReference type="ARBA" id="ARBA00022723"/>
    </source>
</evidence>
<feature type="domain" description="LIM zinc-binding" evidence="10">
    <location>
        <begin position="82"/>
        <end position="142"/>
    </location>
</feature>
<dbReference type="OrthoDB" id="5971719at2759"/>
<dbReference type="InterPro" id="IPR051759">
    <property type="entry name" value="LIM-SH3_domain_protein"/>
</dbReference>
<accession>A0A074ZUR9</accession>
<evidence type="ECO:0000256" key="7">
    <source>
        <dbReference type="PROSITE-ProRule" id="PRU00192"/>
    </source>
</evidence>
<dbReference type="GO" id="GO:0046872">
    <property type="term" value="F:metal ion binding"/>
    <property type="evidence" value="ECO:0007669"/>
    <property type="project" value="UniProtKB-KW"/>
</dbReference>
<evidence type="ECO:0000256" key="4">
    <source>
        <dbReference type="ARBA" id="ARBA00022833"/>
    </source>
</evidence>
<dbReference type="EMBL" id="KL596654">
    <property type="protein sequence ID" value="KER30886.1"/>
    <property type="molecule type" value="Genomic_DNA"/>
</dbReference>
<dbReference type="SMART" id="SM00326">
    <property type="entry name" value="SH3"/>
    <property type="match status" value="1"/>
</dbReference>
<gene>
    <name evidence="11" type="ORF">T265_13097</name>
</gene>
<protein>
    <recommendedName>
        <fullName evidence="13">LIM domain protein</fullName>
    </recommendedName>
</protein>
<evidence type="ECO:0000256" key="8">
    <source>
        <dbReference type="SAM" id="MobiDB-lite"/>
    </source>
</evidence>
<dbReference type="GO" id="GO:0051015">
    <property type="term" value="F:actin filament binding"/>
    <property type="evidence" value="ECO:0007669"/>
    <property type="project" value="TreeGrafter"/>
</dbReference>
<keyword evidence="3" id="KW-0677">Repeat</keyword>
<feature type="region of interest" description="Disordered" evidence="8">
    <location>
        <begin position="280"/>
        <end position="312"/>
    </location>
</feature>
<dbReference type="PROSITE" id="PS51216">
    <property type="entry name" value="NEBULIN"/>
    <property type="match status" value="1"/>
</dbReference>
<dbReference type="PROSITE" id="PS00478">
    <property type="entry name" value="LIM_DOMAIN_1"/>
    <property type="match status" value="1"/>
</dbReference>
<dbReference type="InterPro" id="IPR000900">
    <property type="entry name" value="Nebulin_repeat"/>
</dbReference>
<keyword evidence="12" id="KW-1185">Reference proteome</keyword>
<dbReference type="GO" id="GO:0005737">
    <property type="term" value="C:cytoplasm"/>
    <property type="evidence" value="ECO:0007669"/>
    <property type="project" value="UniProtKB-ARBA"/>
</dbReference>
<dbReference type="SMART" id="SM00132">
    <property type="entry name" value="LIM"/>
    <property type="match status" value="1"/>
</dbReference>
<dbReference type="SUPFAM" id="SSF57716">
    <property type="entry name" value="Glucocorticoid receptor-like (DNA-binding domain)"/>
    <property type="match status" value="2"/>
</dbReference>
<dbReference type="CDD" id="cd11789">
    <property type="entry name" value="SH3_Nebulin_family_C"/>
    <property type="match status" value="1"/>
</dbReference>
<dbReference type="PRINTS" id="PR00452">
    <property type="entry name" value="SH3DOMAIN"/>
</dbReference>
<feature type="compositionally biased region" description="Low complexity" evidence="8">
    <location>
        <begin position="228"/>
        <end position="241"/>
    </location>
</feature>
<sequence length="371" mass="41789">IGITVTIPHSAGTFSSSHIAPTRFVRRVTRDFPPSSKRAGYRPSGPGAFSRFGTAISKGDQGLHPIRSYALSPPAPAMSLNKSCAQCKQIVYPLEQLKCLDQVWHRKCFRCEKCGMALNMQNYRGYDKKPYCSAHYPQPKRFTVIADTPEMQRVAQNTRVLSDATYRQDFYRTKGHSLQTIQSPQLPPLSQSSDTRPYQHHHNDYALDQDRNSTQSAPRMNSTGQPFRSWSTTSPSVSRSSYVGNGHHQPSMGNGSYTSNGYTGTYYSGQYGIQQGRRPDISTEFTEPSDNHFQPPTEVGYNTQTSDYRSSNPNTKYRAMYDYEAREDDEVTFIEGDIILNGDPITEGWMYGTVQRTGQFGMLPSNYVEPI</sequence>
<dbReference type="GeneID" id="20327265"/>
<dbReference type="Pfam" id="PF00412">
    <property type="entry name" value="LIM"/>
    <property type="match status" value="1"/>
</dbReference>
<feature type="region of interest" description="Disordered" evidence="8">
    <location>
        <begin position="176"/>
        <end position="257"/>
    </location>
</feature>
<dbReference type="SUPFAM" id="SSF50044">
    <property type="entry name" value="SH3-domain"/>
    <property type="match status" value="1"/>
</dbReference>
<evidence type="ECO:0000313" key="11">
    <source>
        <dbReference type="EMBL" id="KER30886.1"/>
    </source>
</evidence>
<dbReference type="PRINTS" id="PR00499">
    <property type="entry name" value="P67PHOX"/>
</dbReference>
<keyword evidence="5 6" id="KW-0440">LIM domain</keyword>
<reference evidence="11 12" key="1">
    <citation type="submission" date="2013-11" db="EMBL/GenBank/DDBJ databases">
        <title>Opisthorchis viverrini - life in the bile duct.</title>
        <authorList>
            <person name="Young N.D."/>
            <person name="Nagarajan N."/>
            <person name="Lin S.J."/>
            <person name="Korhonen P.K."/>
            <person name="Jex A.R."/>
            <person name="Hall R.S."/>
            <person name="Safavi-Hemami H."/>
            <person name="Kaewkong W."/>
            <person name="Bertrand D."/>
            <person name="Gao S."/>
            <person name="Seet Q."/>
            <person name="Wongkham S."/>
            <person name="Teh B.T."/>
            <person name="Wongkham C."/>
            <person name="Intapan P.M."/>
            <person name="Maleewong W."/>
            <person name="Yang X."/>
            <person name="Hu M."/>
            <person name="Wang Z."/>
            <person name="Hofmann A."/>
            <person name="Sternberg P.W."/>
            <person name="Tan P."/>
            <person name="Wang J."/>
            <person name="Gasser R.B."/>
        </authorList>
    </citation>
    <scope>NUCLEOTIDE SEQUENCE [LARGE SCALE GENOMIC DNA]</scope>
</reference>
<dbReference type="SMART" id="SM00227">
    <property type="entry name" value="NEBU"/>
    <property type="match status" value="1"/>
</dbReference>
<dbReference type="PANTHER" id="PTHR46218:SF4">
    <property type="entry name" value="LIM AND SH3 DOMAIN PROTEIN LASP"/>
    <property type="match status" value="1"/>
</dbReference>
<dbReference type="Gene3D" id="2.10.110.10">
    <property type="entry name" value="Cysteine Rich Protein"/>
    <property type="match status" value="1"/>
</dbReference>
<dbReference type="InterPro" id="IPR001781">
    <property type="entry name" value="Znf_LIM"/>
</dbReference>
<proteinExistence type="predicted"/>
<dbReference type="Pfam" id="PF00880">
    <property type="entry name" value="Nebulin"/>
    <property type="match status" value="1"/>
</dbReference>
<dbReference type="STRING" id="6198.A0A074ZUR9"/>
<dbReference type="AlphaFoldDB" id="A0A074ZUR9"/>
<dbReference type="Proteomes" id="UP000054324">
    <property type="component" value="Unassembled WGS sequence"/>
</dbReference>
<feature type="domain" description="SH3" evidence="9">
    <location>
        <begin position="312"/>
        <end position="371"/>
    </location>
</feature>
<feature type="compositionally biased region" description="Low complexity" evidence="8">
    <location>
        <begin position="177"/>
        <end position="193"/>
    </location>
</feature>
<dbReference type="GO" id="GO:0005925">
    <property type="term" value="C:focal adhesion"/>
    <property type="evidence" value="ECO:0007669"/>
    <property type="project" value="TreeGrafter"/>
</dbReference>
<organism evidence="11 12">
    <name type="scientific">Opisthorchis viverrini</name>
    <name type="common">Southeast Asian liver fluke</name>
    <dbReference type="NCBI Taxonomy" id="6198"/>
    <lineage>
        <taxon>Eukaryota</taxon>
        <taxon>Metazoa</taxon>
        <taxon>Spiralia</taxon>
        <taxon>Lophotrochozoa</taxon>
        <taxon>Platyhelminthes</taxon>
        <taxon>Trematoda</taxon>
        <taxon>Digenea</taxon>
        <taxon>Opisthorchiida</taxon>
        <taxon>Opisthorchiata</taxon>
        <taxon>Opisthorchiidae</taxon>
        <taxon>Opisthorchis</taxon>
    </lineage>
</organism>
<evidence type="ECO:0008006" key="13">
    <source>
        <dbReference type="Google" id="ProtNLM"/>
    </source>
</evidence>
<keyword evidence="2 6" id="KW-0479">Metal-binding</keyword>
<dbReference type="Pfam" id="PF14604">
    <property type="entry name" value="SH3_9"/>
    <property type="match status" value="1"/>
</dbReference>
<evidence type="ECO:0000259" key="9">
    <source>
        <dbReference type="PROSITE" id="PS50002"/>
    </source>
</evidence>
<name>A0A074ZUR9_OPIVI</name>
<feature type="compositionally biased region" description="Basic and acidic residues" evidence="8">
    <location>
        <begin position="201"/>
        <end position="211"/>
    </location>
</feature>
<dbReference type="Gene3D" id="2.30.30.40">
    <property type="entry name" value="SH3 Domains"/>
    <property type="match status" value="1"/>
</dbReference>
<dbReference type="CTD" id="20327265"/>